<dbReference type="EMBL" id="JBDKXB010000045">
    <property type="protein sequence ID" value="MEY6434153.1"/>
    <property type="molecule type" value="Genomic_DNA"/>
</dbReference>
<sequence>MTYCVGLYLNDGLVMASDSRTNAGVDYISSYSKLHLFQPAPDRYFILLAAGNLATTQEVLNRIRRDLDQAVDPKPSPFQLVPGPTLLNVNYLFEAATYVGQLVVAVQNEHGPALRQAGAAPEASFILGGQIAGQPHGLFLIYPQGNAIAATPETPCLQIGESKYGKPALDHIAHPGLSLADGARLCLVSLVGTARSNLTVGPPFEVALCPRDQLAPAQRLRLDEDSPELAVIRQSWNESLRQAFYALPHFSWEQGAQPPVAPAAIGPS</sequence>
<dbReference type="PIRSF" id="PIRSF009120">
    <property type="entry name" value="UCP009120_prtse"/>
    <property type="match status" value="1"/>
</dbReference>
<dbReference type="Proteomes" id="UP001564408">
    <property type="component" value="Unassembled WGS sequence"/>
</dbReference>
<evidence type="ECO:0000313" key="1">
    <source>
        <dbReference type="EMBL" id="MEY6434153.1"/>
    </source>
</evidence>
<reference evidence="1 2" key="1">
    <citation type="submission" date="2024-05" db="EMBL/GenBank/DDBJ databases">
        <title>Genome Sequence and Characterization of the New Strain Purple Sulfur Bacterium of Genus Thioalkalicoccus.</title>
        <authorList>
            <person name="Bryantseva I.A."/>
            <person name="Kyndt J.A."/>
            <person name="Imhoff J.F."/>
        </authorList>
    </citation>
    <scope>NUCLEOTIDE SEQUENCE [LARGE SCALE GENOMIC DNA]</scope>
    <source>
        <strain evidence="1 2">Um2</strain>
    </source>
</reference>
<evidence type="ECO:0000313" key="2">
    <source>
        <dbReference type="Proteomes" id="UP001564408"/>
    </source>
</evidence>
<protein>
    <submittedName>
        <fullName evidence="1">20S proteasome subunit A/B</fullName>
    </submittedName>
</protein>
<dbReference type="GO" id="GO:0000502">
    <property type="term" value="C:proteasome complex"/>
    <property type="evidence" value="ECO:0007669"/>
    <property type="project" value="UniProtKB-KW"/>
</dbReference>
<dbReference type="SUPFAM" id="SSF56235">
    <property type="entry name" value="N-terminal nucleophile aminohydrolases (Ntn hydrolases)"/>
    <property type="match status" value="1"/>
</dbReference>
<organism evidence="1 2">
    <name type="scientific">Thioalkalicoccus limnaeus</name>
    <dbReference type="NCBI Taxonomy" id="120681"/>
    <lineage>
        <taxon>Bacteria</taxon>
        <taxon>Pseudomonadati</taxon>
        <taxon>Pseudomonadota</taxon>
        <taxon>Gammaproteobacteria</taxon>
        <taxon>Chromatiales</taxon>
        <taxon>Chromatiaceae</taxon>
        <taxon>Thioalkalicoccus</taxon>
    </lineage>
</organism>
<dbReference type="InterPro" id="IPR016545">
    <property type="entry name" value="UCP009120_prtse"/>
</dbReference>
<keyword evidence="1" id="KW-0647">Proteasome</keyword>
<gene>
    <name evidence="1" type="ORF">ABC977_17270</name>
</gene>
<name>A0ABV4BKZ3_9GAMM</name>
<accession>A0ABV4BKZ3</accession>
<proteinExistence type="predicted"/>
<keyword evidence="2" id="KW-1185">Reference proteome</keyword>
<dbReference type="RefSeq" id="WP_369668534.1">
    <property type="nucleotide sequence ID" value="NZ_JBDKXB010000045.1"/>
</dbReference>
<dbReference type="Gene3D" id="3.60.20.10">
    <property type="entry name" value="Glutamine Phosphoribosylpyrophosphate, subunit 1, domain 1"/>
    <property type="match status" value="1"/>
</dbReference>
<comment type="caution">
    <text evidence="1">The sequence shown here is derived from an EMBL/GenBank/DDBJ whole genome shotgun (WGS) entry which is preliminary data.</text>
</comment>
<dbReference type="InterPro" id="IPR029055">
    <property type="entry name" value="Ntn_hydrolases_N"/>
</dbReference>